<dbReference type="AlphaFoldDB" id="A0ABD1ZGU6"/>
<organism evidence="1 2">
    <name type="scientific">Riccia fluitans</name>
    <dbReference type="NCBI Taxonomy" id="41844"/>
    <lineage>
        <taxon>Eukaryota</taxon>
        <taxon>Viridiplantae</taxon>
        <taxon>Streptophyta</taxon>
        <taxon>Embryophyta</taxon>
        <taxon>Marchantiophyta</taxon>
        <taxon>Marchantiopsida</taxon>
        <taxon>Marchantiidae</taxon>
        <taxon>Marchantiales</taxon>
        <taxon>Ricciaceae</taxon>
        <taxon>Riccia</taxon>
    </lineage>
</organism>
<accession>A0ABD1ZGU6</accession>
<proteinExistence type="predicted"/>
<gene>
    <name evidence="1" type="ORF">R1flu_017979</name>
</gene>
<name>A0ABD1ZGU6_9MARC</name>
<dbReference type="EMBL" id="JBHFFA010000001">
    <property type="protein sequence ID" value="KAL2649851.1"/>
    <property type="molecule type" value="Genomic_DNA"/>
</dbReference>
<comment type="caution">
    <text evidence="1">The sequence shown here is derived from an EMBL/GenBank/DDBJ whole genome shotgun (WGS) entry which is preliminary data.</text>
</comment>
<dbReference type="Proteomes" id="UP001605036">
    <property type="component" value="Unassembled WGS sequence"/>
</dbReference>
<reference evidence="1 2" key="1">
    <citation type="submission" date="2024-09" db="EMBL/GenBank/DDBJ databases">
        <title>Chromosome-scale assembly of Riccia fluitans.</title>
        <authorList>
            <person name="Paukszto L."/>
            <person name="Sawicki J."/>
            <person name="Karawczyk K."/>
            <person name="Piernik-Szablinska J."/>
            <person name="Szczecinska M."/>
            <person name="Mazdziarz M."/>
        </authorList>
    </citation>
    <scope>NUCLEOTIDE SEQUENCE [LARGE SCALE GENOMIC DNA]</scope>
    <source>
        <strain evidence="1">Rf_01</strain>
        <tissue evidence="1">Aerial parts of the thallus</tissue>
    </source>
</reference>
<keyword evidence="2" id="KW-1185">Reference proteome</keyword>
<protein>
    <submittedName>
        <fullName evidence="1">Uncharacterized protein</fullName>
    </submittedName>
</protein>
<evidence type="ECO:0000313" key="1">
    <source>
        <dbReference type="EMBL" id="KAL2649851.1"/>
    </source>
</evidence>
<sequence length="275" mass="32613">MTYLRDEVDREIRDEEKILEYVYRYYVELYAQPKISQEDKREQENTLTLVDQLVSEEDNLRLMEVPGAIELSDTMKRLPLGKSPGEDALPVEVLRELWDDICPCCLKFIQETWHNKRLSKKFLKLEDDPLILPGSLTLRQIKELMRRYSTRRPFNDRVVYPLLKHLGINVLANLVNSAGKWIGVNDELRAKGIQLDQVQCEAIESFQEWLLRVKMGVQKLEDRPSWRWKGLEEGWKAWSQTSRVWHNLFTAEETPDDLSSKWPEGTYALTWEMRW</sequence>
<evidence type="ECO:0000313" key="2">
    <source>
        <dbReference type="Proteomes" id="UP001605036"/>
    </source>
</evidence>